<dbReference type="GO" id="GO:0016787">
    <property type="term" value="F:hydrolase activity"/>
    <property type="evidence" value="ECO:0007669"/>
    <property type="project" value="UniProtKB-KW"/>
</dbReference>
<evidence type="ECO:0000256" key="1">
    <source>
        <dbReference type="ARBA" id="ARBA00009283"/>
    </source>
</evidence>
<dbReference type="Proteomes" id="UP000288716">
    <property type="component" value="Unassembled WGS sequence"/>
</dbReference>
<dbReference type="AlphaFoldDB" id="A0A443S212"/>
<keyword evidence="7" id="KW-1185">Reference proteome</keyword>
<evidence type="ECO:0000313" key="6">
    <source>
        <dbReference type="EMBL" id="RWS21578.1"/>
    </source>
</evidence>
<proteinExistence type="inferred from homology"/>
<evidence type="ECO:0000256" key="5">
    <source>
        <dbReference type="SAM" id="Phobius"/>
    </source>
</evidence>
<dbReference type="STRING" id="299467.A0A443S212"/>
<feature type="active site" description="Proton acceptor" evidence="3">
    <location>
        <position position="209"/>
    </location>
</feature>
<feature type="binding site" evidence="4">
    <location>
        <begin position="237"/>
        <end position="241"/>
    </location>
    <ligand>
        <name>ATP</name>
        <dbReference type="ChEBI" id="CHEBI:30616"/>
    </ligand>
</feature>
<keyword evidence="2 6" id="KW-0378">Hydrolase</keyword>
<dbReference type="Gene3D" id="3.30.420.40">
    <property type="match status" value="1"/>
</dbReference>
<dbReference type="Pfam" id="PF01150">
    <property type="entry name" value="GDA1_CD39"/>
    <property type="match status" value="1"/>
</dbReference>
<keyword evidence="4" id="KW-0547">Nucleotide-binding</keyword>
<dbReference type="Gene3D" id="3.30.420.150">
    <property type="entry name" value="Exopolyphosphatase. Domain 2"/>
    <property type="match status" value="1"/>
</dbReference>
<keyword evidence="5" id="KW-0812">Transmembrane</keyword>
<dbReference type="GO" id="GO:0005524">
    <property type="term" value="F:ATP binding"/>
    <property type="evidence" value="ECO:0007669"/>
    <property type="project" value="UniProtKB-KW"/>
</dbReference>
<dbReference type="VEuPathDB" id="VectorBase:LDEU010462"/>
<evidence type="ECO:0000256" key="3">
    <source>
        <dbReference type="PIRSR" id="PIRSR600407-1"/>
    </source>
</evidence>
<organism evidence="6 7">
    <name type="scientific">Leptotrombidium deliense</name>
    <dbReference type="NCBI Taxonomy" id="299467"/>
    <lineage>
        <taxon>Eukaryota</taxon>
        <taxon>Metazoa</taxon>
        <taxon>Ecdysozoa</taxon>
        <taxon>Arthropoda</taxon>
        <taxon>Chelicerata</taxon>
        <taxon>Arachnida</taxon>
        <taxon>Acari</taxon>
        <taxon>Acariformes</taxon>
        <taxon>Trombidiformes</taxon>
        <taxon>Prostigmata</taxon>
        <taxon>Anystina</taxon>
        <taxon>Parasitengona</taxon>
        <taxon>Trombiculoidea</taxon>
        <taxon>Trombiculidae</taxon>
        <taxon>Leptotrombidium</taxon>
    </lineage>
</organism>
<comment type="similarity">
    <text evidence="1">Belongs to the GDA1/CD39 NTPase family.</text>
</comment>
<gene>
    <name evidence="6" type="ORF">B4U80_09144</name>
</gene>
<dbReference type="EMBL" id="NCKV01011666">
    <property type="protein sequence ID" value="RWS21578.1"/>
    <property type="molecule type" value="Genomic_DNA"/>
</dbReference>
<feature type="transmembrane region" description="Helical" evidence="5">
    <location>
        <begin position="20"/>
        <end position="40"/>
    </location>
</feature>
<dbReference type="OrthoDB" id="6372431at2759"/>
<accession>A0A443S212</accession>
<evidence type="ECO:0000256" key="4">
    <source>
        <dbReference type="PIRSR" id="PIRSR600407-2"/>
    </source>
</evidence>
<keyword evidence="4" id="KW-0067">ATP-binding</keyword>
<keyword evidence="5" id="KW-0472">Membrane</keyword>
<dbReference type="PANTHER" id="PTHR11782">
    <property type="entry name" value="ADENOSINE/GUANOSINE DIPHOSPHATASE"/>
    <property type="match status" value="1"/>
</dbReference>
<protein>
    <submittedName>
        <fullName evidence="6">Ectonucleoside triphosphate diphosphohydrolase 6-like protein</fullName>
    </submittedName>
</protein>
<evidence type="ECO:0000256" key="2">
    <source>
        <dbReference type="ARBA" id="ARBA00022801"/>
    </source>
</evidence>
<name>A0A443S212_9ACAR</name>
<comment type="caution">
    <text evidence="6">The sequence shown here is derived from an EMBL/GenBank/DDBJ whole genome shotgun (WGS) entry which is preliminary data.</text>
</comment>
<dbReference type="PANTHER" id="PTHR11782:SF127">
    <property type="entry name" value="NTPASE, ISOFORM F"/>
    <property type="match status" value="1"/>
</dbReference>
<keyword evidence="5" id="KW-1133">Transmembrane helix</keyword>
<sequence>MELQALTSRVTSSAELSFFATKWFFVYLVVVLSYIIYIVLDLGPLPSLFIFTPFGTSKLFVHLNHRIQPKFAIEYRSNRSRRQHAIVFDAGSTGTRIHVFEFFENNIFNEVTLEAEHFYTVKPGLSSYANNPLEAGTSLIPLLKVANTVIAEDERQKTPIILRATAGLRLLDEYKAESIVSSVKSFLKTAKPSYHVRENSVSILDGESEGIYSWFTVNFLLNLIESPKSVSVLDLGGGSTQVTFAPLRNTTTHHFSHLIKSTIILNKKQDLYTRSYLGYGLMSARKSILQLKLRFYLNYTRKLCNRKDKRFNK</sequence>
<evidence type="ECO:0000313" key="7">
    <source>
        <dbReference type="Proteomes" id="UP000288716"/>
    </source>
</evidence>
<reference evidence="6 7" key="1">
    <citation type="journal article" date="2018" name="Gigascience">
        <title>Genomes of trombidid mites reveal novel predicted allergens and laterally-transferred genes associated with secondary metabolism.</title>
        <authorList>
            <person name="Dong X."/>
            <person name="Chaisiri K."/>
            <person name="Xia D."/>
            <person name="Armstrong S.D."/>
            <person name="Fang Y."/>
            <person name="Donnelly M.J."/>
            <person name="Kadowaki T."/>
            <person name="McGarry J.W."/>
            <person name="Darby A.C."/>
            <person name="Makepeace B.L."/>
        </authorList>
    </citation>
    <scope>NUCLEOTIDE SEQUENCE [LARGE SCALE GENOMIC DNA]</scope>
    <source>
        <strain evidence="6">UoL-UT</strain>
    </source>
</reference>
<dbReference type="InterPro" id="IPR000407">
    <property type="entry name" value="GDA1_CD39_NTPase"/>
</dbReference>